<feature type="compositionally biased region" description="Basic and acidic residues" evidence="2">
    <location>
        <begin position="20"/>
        <end position="31"/>
    </location>
</feature>
<feature type="compositionally biased region" description="Acidic residues" evidence="2">
    <location>
        <begin position="86"/>
        <end position="98"/>
    </location>
</feature>
<accession>A0A0J9XGX1</accession>
<dbReference type="InterPro" id="IPR036322">
    <property type="entry name" value="WD40_repeat_dom_sf"/>
</dbReference>
<dbReference type="InterPro" id="IPR059070">
    <property type="entry name" value="TPR_VPS8_2"/>
</dbReference>
<evidence type="ECO:0000313" key="6">
    <source>
        <dbReference type="Proteomes" id="UP000242525"/>
    </source>
</evidence>
<gene>
    <name evidence="5" type="ORF">BN980_GECA14s00340g</name>
</gene>
<evidence type="ECO:0000256" key="1">
    <source>
        <dbReference type="ARBA" id="ARBA00009422"/>
    </source>
</evidence>
<dbReference type="Pfam" id="PF23413">
    <property type="entry name" value="zf_RING_Vps8_fungal"/>
    <property type="match status" value="1"/>
</dbReference>
<reference evidence="5" key="1">
    <citation type="submission" date="2014-03" db="EMBL/GenBank/DDBJ databases">
        <authorList>
            <person name="Casaregola S."/>
        </authorList>
    </citation>
    <scope>NUCLEOTIDE SEQUENCE [LARGE SCALE GENOMIC DNA]</scope>
    <source>
        <strain evidence="5">CLIB 918</strain>
    </source>
</reference>
<proteinExistence type="inferred from homology"/>
<feature type="compositionally biased region" description="Low complexity" evidence="2">
    <location>
        <begin position="99"/>
        <end position="118"/>
    </location>
</feature>
<dbReference type="Gene3D" id="2.130.10.10">
    <property type="entry name" value="YVTN repeat-like/Quinoprotein amine dehydrogenase"/>
    <property type="match status" value="1"/>
</dbReference>
<dbReference type="OrthoDB" id="289913at2759"/>
<dbReference type="EMBL" id="CCBN010000014">
    <property type="protein sequence ID" value="CDO56166.1"/>
    <property type="molecule type" value="Genomic_DNA"/>
</dbReference>
<keyword evidence="6" id="KW-1185">Reference proteome</keyword>
<dbReference type="SUPFAM" id="SSF50978">
    <property type="entry name" value="WD40 repeat-like"/>
    <property type="match status" value="1"/>
</dbReference>
<feature type="region of interest" description="Disordered" evidence="2">
    <location>
        <begin position="80"/>
        <end position="129"/>
    </location>
</feature>
<feature type="domain" description="Vacuolar protein sorting-associated protein 8 central" evidence="3">
    <location>
        <begin position="710"/>
        <end position="896"/>
    </location>
</feature>
<dbReference type="GO" id="GO:0005770">
    <property type="term" value="C:late endosome"/>
    <property type="evidence" value="ECO:0007669"/>
    <property type="project" value="TreeGrafter"/>
</dbReference>
<feature type="compositionally biased region" description="Polar residues" evidence="2">
    <location>
        <begin position="32"/>
        <end position="42"/>
    </location>
</feature>
<feature type="region of interest" description="Disordered" evidence="2">
    <location>
        <begin position="1"/>
        <end position="66"/>
    </location>
</feature>
<dbReference type="Pfam" id="PF12816">
    <property type="entry name" value="TPR_Vps8"/>
    <property type="match status" value="1"/>
</dbReference>
<dbReference type="PANTHER" id="PTHR12616">
    <property type="entry name" value="VACUOLAR PROTEIN SORTING VPS41"/>
    <property type="match status" value="1"/>
</dbReference>
<comment type="caution">
    <text evidence="5">The sequence shown here is derived from an EMBL/GenBank/DDBJ whole genome shotgun (WGS) entry which is preliminary data.</text>
</comment>
<evidence type="ECO:0000259" key="4">
    <source>
        <dbReference type="Pfam" id="PF25066"/>
    </source>
</evidence>
<evidence type="ECO:0000259" key="3">
    <source>
        <dbReference type="Pfam" id="PF12816"/>
    </source>
</evidence>
<dbReference type="Proteomes" id="UP000242525">
    <property type="component" value="Unassembled WGS sequence"/>
</dbReference>
<dbReference type="Pfam" id="PF25066">
    <property type="entry name" value="TPR_VPS8_2"/>
    <property type="match status" value="1"/>
</dbReference>
<dbReference type="GO" id="GO:0030897">
    <property type="term" value="C:HOPS complex"/>
    <property type="evidence" value="ECO:0007669"/>
    <property type="project" value="TreeGrafter"/>
</dbReference>
<name>A0A0J9XGX1_GEOCN</name>
<dbReference type="GO" id="GO:0034058">
    <property type="term" value="P:endosomal vesicle fusion"/>
    <property type="evidence" value="ECO:0007669"/>
    <property type="project" value="TreeGrafter"/>
</dbReference>
<sequence length="1527" mass="172285">MTGNPYNEAPFDTTVADNTSEQHIDSKKDSDLFSTFSSVSKAQDSEDYNDESDQQPISEGLKTSIPHYYKPHATRLVKGGAVSTNSDDEEIQSDDENDLVSSGPSTSNSLLSSTQDLSPSPSIPGTPDRAHFVRSIDQRFKTRFNSLTSIQSNYSGVGTPRRTASFGMPSANVDQLFIDAETEKSWETMRWTKLRKISNQIFSESAASSYGRPTCLLAAALIAIGTSRGFVLVFDYHQNLKSVIGQHTKAVECGEVTSLAVSADFSYIASGYSTGHIFTWDLAKFTTYNIHVSPISMNFVGKPSHDGHIEGSRVIHLSFLGKRHSALVSGDDRGMAFSHNTVRTMLGRTVKTRRIMGRYPQPHLTLGTRHKPTAILACSPLPLGTIVQPTDDMCLVAIMTPYLLAIVSVFPSPQTEFKTGRPKSVSQEMGLSGCLAWFPALKASGTSSETNSRLAYSWSNVLTIMEVIVIKKHESSKSRKDMSLNFTSVKRYVGEEAIVSIQWISRQVLALVTVTQQLLLLNEETMTVSATVDLLDKHIMHVDFFSTALKGISTMDPETEEAREVVIADSYYNSVKSLKGKIFLMGNYEFVVGTVSNWADRILDTMDLGDYVGAIDLATEYYQGTQDLMIVGLPADDDERKSIVVKNLPEMIMASIKYTFNAPRTPEDQWMQLLRDLCDSTFRAWTTIGKSDDLMEEIFESFENAGFTILFFEELANFILDGCITYLPPRIFRELVKTYIVTPELQNRLEELICSLDIQSLDLDMAISLCTEYHLKDTLIYIWNHALNDFITPLWDLFELIKKGDYEGDRVFPYISYILTGRIYPTGMPFSTADEAFKARSYVYYLLFSSTNIVWPRGGSTLLTRPNGEEEPAYPYLWTLITFDCAAFFSALNEAFEDSFLNDLDSKNKTGYTDEALVFGNTITRQLIINILLDLFNTSPELQEKRIFLDIFIARNYPKYSQFIILPGNILSKVLEEVCLCQDPDLKEECQLGVEALLSKYKPYDLDNTIALLHEVKYYHVLQYIFRSEKRYSKLLETTLKMWKEDPIDSLPEDSKLLDTIAECFRNTKEATGLQEKERSIIDSTIIDNFEYLLNINTPRLVKIISKYSPHLHETIFKLESRTDLQFNYFESLFALARNKSGIYPIPTLRYRHLYIKLLAKRQLNRDIYSLLTDLITGAYDVDLKVLRNDLQEAGAVDSIILILIRQREYTEAIDCVVERLYTLDKNIFDAPEEFVIPDIRKEFSKYLEIGVGICSSPDVKTTSLAKNSESKLKSLSEKLWVKLIDALVDISKGNPGEVDSTVAKDQEEFTRNLLLKTLSALLDNAGNGTQHDATIVRICSSLMTPLDKSKPRTIGTVRPILTDLFSAYRYQQKVLTVAKQLLDKDAYENLQVLMAKKLEGWRASKSGECEGCGKRILGLGIDADWLYEQWGQLQVKRLETRPQERVVLSSKEHRELLKGKGKQKQKGVPSKDAAPMVSFTEIAQGQTDGENTKLLVAFKCQHSYHLGCLRNLGMKKELKCVICEAS</sequence>
<dbReference type="GO" id="GO:0006623">
    <property type="term" value="P:protein targeting to vacuole"/>
    <property type="evidence" value="ECO:0007669"/>
    <property type="project" value="InterPro"/>
</dbReference>
<dbReference type="STRING" id="1173061.A0A0J9XGX1"/>
<dbReference type="InterPro" id="IPR015943">
    <property type="entry name" value="WD40/YVTN_repeat-like_dom_sf"/>
</dbReference>
<evidence type="ECO:0000313" key="5">
    <source>
        <dbReference type="EMBL" id="CDO56166.1"/>
    </source>
</evidence>
<protein>
    <submittedName>
        <fullName evidence="5">Similar to Saccharomyces cerevisiae YAL002W VPS8 Membrane-binding component of the CORVET complex</fullName>
    </submittedName>
</protein>
<dbReference type="Pfam" id="PF23410">
    <property type="entry name" value="Beta-prop_VPS8"/>
    <property type="match status" value="1"/>
</dbReference>
<dbReference type="InterPro" id="IPR025941">
    <property type="entry name" value="Vps8_central_dom"/>
</dbReference>
<organism evidence="5 6">
    <name type="scientific">Geotrichum candidum</name>
    <name type="common">Oospora lactis</name>
    <name type="synonym">Dipodascus geotrichum</name>
    <dbReference type="NCBI Taxonomy" id="1173061"/>
    <lineage>
        <taxon>Eukaryota</taxon>
        <taxon>Fungi</taxon>
        <taxon>Dikarya</taxon>
        <taxon>Ascomycota</taxon>
        <taxon>Saccharomycotina</taxon>
        <taxon>Dipodascomycetes</taxon>
        <taxon>Dipodascales</taxon>
        <taxon>Dipodascaceae</taxon>
        <taxon>Geotrichum</taxon>
    </lineage>
</organism>
<dbReference type="InterPro" id="IPR045111">
    <property type="entry name" value="Vps41/Vps8"/>
</dbReference>
<evidence type="ECO:0000256" key="2">
    <source>
        <dbReference type="SAM" id="MobiDB-lite"/>
    </source>
</evidence>
<feature type="domain" description="VPS8-like TPR-like repeats" evidence="4">
    <location>
        <begin position="1239"/>
        <end position="1395"/>
    </location>
</feature>
<comment type="similarity">
    <text evidence="1">Belongs to the VPS8 family.</text>
</comment>
<dbReference type="PANTHER" id="PTHR12616:SF8">
    <property type="entry name" value="VACUOLAR PROTEIN SORTING-ASSOCIATED PROTEIN 8 HOMOLOG"/>
    <property type="match status" value="1"/>
</dbReference>